<feature type="transmembrane region" description="Helical" evidence="1">
    <location>
        <begin position="58"/>
        <end position="77"/>
    </location>
</feature>
<accession>A0AA96ZXI5</accession>
<organism evidence="2 3">
    <name type="scientific">Methanolapillus ohkumae</name>
    <dbReference type="NCBI Taxonomy" id="3028298"/>
    <lineage>
        <taxon>Archaea</taxon>
        <taxon>Methanobacteriati</taxon>
        <taxon>Methanobacteriota</taxon>
        <taxon>Stenosarchaea group</taxon>
        <taxon>Methanomicrobia</taxon>
        <taxon>Methanosarcinales</taxon>
        <taxon>Methanosarcinaceae</taxon>
        <taxon>Methanolapillus</taxon>
    </lineage>
</organism>
<sequence length="111" mass="13386">MKNDKKYGILFIFLIIILYSFAYVFSRLTNYNISDSIMFFVSFPLIIIIALISQIPKIWKIITFLFSLALLYIVLYAPFDLLFFKFLFFIFLIIYIILIAYFSEKNRKRMD</sequence>
<protein>
    <submittedName>
        <fullName evidence="2">Uncharacterized protein</fullName>
    </submittedName>
</protein>
<evidence type="ECO:0000256" key="1">
    <source>
        <dbReference type="SAM" id="Phobius"/>
    </source>
</evidence>
<keyword evidence="1" id="KW-1133">Transmembrane helix</keyword>
<feature type="transmembrane region" description="Helical" evidence="1">
    <location>
        <begin position="83"/>
        <end position="102"/>
    </location>
</feature>
<feature type="transmembrane region" description="Helical" evidence="1">
    <location>
        <begin position="7"/>
        <end position="25"/>
    </location>
</feature>
<dbReference type="AlphaFoldDB" id="A0AA96ZXI5"/>
<reference evidence="2 3" key="1">
    <citation type="submission" date="2023-07" db="EMBL/GenBank/DDBJ databases">
        <title>Closed genome sequence of Methanosarcinaceae archaeon Am2.</title>
        <authorList>
            <person name="Poehlein A."/>
            <person name="Protasov E."/>
            <person name="Platt K."/>
            <person name="Reeh H."/>
            <person name="Daniel R."/>
            <person name="Brune A."/>
        </authorList>
    </citation>
    <scope>NUCLEOTIDE SEQUENCE [LARGE SCALE GENOMIC DNA]</scope>
    <source>
        <strain evidence="2 3">Am2</strain>
    </source>
</reference>
<feature type="transmembrane region" description="Helical" evidence="1">
    <location>
        <begin position="31"/>
        <end position="51"/>
    </location>
</feature>
<keyword evidence="1" id="KW-0472">Membrane</keyword>
<keyword evidence="3" id="KW-1185">Reference proteome</keyword>
<name>A0AA96ZXI5_9EURY</name>
<gene>
    <name evidence="2" type="ORF">MsAm2_08850</name>
</gene>
<evidence type="ECO:0000313" key="3">
    <source>
        <dbReference type="Proteomes" id="UP001304970"/>
    </source>
</evidence>
<dbReference type="Proteomes" id="UP001304970">
    <property type="component" value="Chromosome"/>
</dbReference>
<evidence type="ECO:0000313" key="2">
    <source>
        <dbReference type="EMBL" id="WNY27097.1"/>
    </source>
</evidence>
<dbReference type="EMBL" id="CP131061">
    <property type="protein sequence ID" value="WNY27097.1"/>
    <property type="molecule type" value="Genomic_DNA"/>
</dbReference>
<proteinExistence type="predicted"/>
<keyword evidence="1" id="KW-0812">Transmembrane</keyword>